<keyword evidence="2" id="KW-1185">Reference proteome</keyword>
<evidence type="ECO:0000313" key="3">
    <source>
        <dbReference type="WBParaSite" id="SBAD_0000603001-mRNA-1"/>
    </source>
</evidence>
<evidence type="ECO:0000313" key="1">
    <source>
        <dbReference type="EMBL" id="VDP08337.1"/>
    </source>
</evidence>
<proteinExistence type="predicted"/>
<dbReference type="WBParaSite" id="SBAD_0000603001-mRNA-1">
    <property type="protein sequence ID" value="SBAD_0000603001-mRNA-1"/>
    <property type="gene ID" value="SBAD_0000603001"/>
</dbReference>
<evidence type="ECO:0000313" key="2">
    <source>
        <dbReference type="Proteomes" id="UP000270296"/>
    </source>
</evidence>
<accession>A0A183IQA3</accession>
<name>A0A183IQA3_9BILA</name>
<gene>
    <name evidence="1" type="ORF">SBAD_LOCUS5800</name>
</gene>
<organism evidence="3">
    <name type="scientific">Soboliphyme baturini</name>
    <dbReference type="NCBI Taxonomy" id="241478"/>
    <lineage>
        <taxon>Eukaryota</taxon>
        <taxon>Metazoa</taxon>
        <taxon>Ecdysozoa</taxon>
        <taxon>Nematoda</taxon>
        <taxon>Enoplea</taxon>
        <taxon>Dorylaimia</taxon>
        <taxon>Dioctophymatida</taxon>
        <taxon>Dioctophymatoidea</taxon>
        <taxon>Soboliphymatidae</taxon>
        <taxon>Soboliphyme</taxon>
    </lineage>
</organism>
<protein>
    <submittedName>
        <fullName evidence="3">DDE_Tnp_ISL3 domain-containing protein</fullName>
    </submittedName>
</protein>
<reference evidence="3" key="1">
    <citation type="submission" date="2016-06" db="UniProtKB">
        <authorList>
            <consortium name="WormBaseParasite"/>
        </authorList>
    </citation>
    <scope>IDENTIFICATION</scope>
</reference>
<dbReference type="EMBL" id="UZAM01009256">
    <property type="protein sequence ID" value="VDP08337.1"/>
    <property type="molecule type" value="Genomic_DNA"/>
</dbReference>
<reference evidence="1 2" key="2">
    <citation type="submission" date="2018-11" db="EMBL/GenBank/DDBJ databases">
        <authorList>
            <consortium name="Pathogen Informatics"/>
        </authorList>
    </citation>
    <scope>NUCLEOTIDE SEQUENCE [LARGE SCALE GENOMIC DNA]</scope>
</reference>
<dbReference type="AlphaFoldDB" id="A0A183IQA3"/>
<sequence length="84" mass="10282">MLTALHHPSKISKRREEILVEILQFKAENRHRRIPLAFDYIWQKSMNLEDWKKDVIISAFMKWVRAKRTIEKIIFLQVLRNSFM</sequence>
<dbReference type="Proteomes" id="UP000270296">
    <property type="component" value="Unassembled WGS sequence"/>
</dbReference>